<dbReference type="AlphaFoldDB" id="A0A7W0C0X2"/>
<dbReference type="RefSeq" id="WP_181556855.1">
    <property type="nucleotide sequence ID" value="NZ_JACDUT010000009.1"/>
</dbReference>
<evidence type="ECO:0000313" key="3">
    <source>
        <dbReference type="EMBL" id="MBA2876114.1"/>
    </source>
</evidence>
<dbReference type="Pfam" id="PF19200">
    <property type="entry name" value="MupG_N"/>
    <property type="match status" value="1"/>
</dbReference>
<dbReference type="EMBL" id="JACDUT010000009">
    <property type="protein sequence ID" value="MBA2876114.1"/>
    <property type="molecule type" value="Genomic_DNA"/>
</dbReference>
<dbReference type="InterPro" id="IPR043894">
    <property type="entry name" value="MupG_C"/>
</dbReference>
<name>A0A7W0C0X2_9BACL</name>
<feature type="domain" description="6-phospho-N-acetylmuramidase N-terminal" evidence="2">
    <location>
        <begin position="2"/>
        <end position="233"/>
    </location>
</feature>
<sequence length="357" mass="40794">MLGISIYLSSQTMKKNEVWIHKAKTFGFREIFTSLHIPEDDPGVYKDLLRTIGNEAKRHGMELIADVSPKSFQYVGIRPCDLSILVDWGVSGLRLDDGFSAEEVAQFSQIIKVALNASTISEEELQLLKSHRLHWDNVEAWHNFYPRPETGLSKDYMIRKNERLRQFGIGTIAAFIPGNKEKRGPLYKGLPTLEKHRNIEPVYAYLELVRDCDIDKVLIGDISMTDETLRRMSEVHKGIIPLRYKPIVVQEDMLSMIETVHTNRLDPARDVIRSIESRSSILWTDDLLAPSNTVRRRKGSVTIDNTLYGRYAGELQITLADLPQDEKVNVVGCIIEEDLPLLSYVKEGQAFRLVRVE</sequence>
<evidence type="ECO:0000259" key="1">
    <source>
        <dbReference type="Pfam" id="PF05913"/>
    </source>
</evidence>
<feature type="domain" description="6-phospho-N-acetylmuramidase C-terminal" evidence="1">
    <location>
        <begin position="252"/>
        <end position="353"/>
    </location>
</feature>
<evidence type="ECO:0000259" key="2">
    <source>
        <dbReference type="Pfam" id="PF19200"/>
    </source>
</evidence>
<gene>
    <name evidence="3" type="ORF">HNR31_002909</name>
</gene>
<dbReference type="Pfam" id="PF05913">
    <property type="entry name" value="MupG_C"/>
    <property type="match status" value="1"/>
</dbReference>
<organism evidence="3 4">
    <name type="scientific">Thermaerobacillus caldiproteolyticus</name>
    <dbReference type="NCBI Taxonomy" id="247480"/>
    <lineage>
        <taxon>Bacteria</taxon>
        <taxon>Bacillati</taxon>
        <taxon>Bacillota</taxon>
        <taxon>Bacilli</taxon>
        <taxon>Bacillales</taxon>
        <taxon>Anoxybacillaceae</taxon>
        <taxon>Thermaerobacillus</taxon>
    </lineage>
</organism>
<reference evidence="3 4" key="1">
    <citation type="submission" date="2020-07" db="EMBL/GenBank/DDBJ databases">
        <title>Genomic Encyclopedia of Type Strains, Phase IV (KMG-IV): sequencing the most valuable type-strain genomes for metagenomic binning, comparative biology and taxonomic classification.</title>
        <authorList>
            <person name="Goeker M."/>
        </authorList>
    </citation>
    <scope>NUCLEOTIDE SEQUENCE [LARGE SCALE GENOMIC DNA]</scope>
    <source>
        <strain evidence="3 4">DSM 15730</strain>
    </source>
</reference>
<dbReference type="InterPro" id="IPR008589">
    <property type="entry name" value="MupG"/>
</dbReference>
<accession>A0A7W0C0X2</accession>
<dbReference type="SUPFAM" id="SSF50891">
    <property type="entry name" value="Cyclophilin-like"/>
    <property type="match status" value="1"/>
</dbReference>
<protein>
    <recommendedName>
        <fullName evidence="5">Cell surface protein</fullName>
    </recommendedName>
</protein>
<dbReference type="SUPFAM" id="SSF51445">
    <property type="entry name" value="(Trans)glycosidases"/>
    <property type="match status" value="1"/>
</dbReference>
<dbReference type="InterPro" id="IPR017853">
    <property type="entry name" value="GH"/>
</dbReference>
<keyword evidence="4" id="KW-1185">Reference proteome</keyword>
<dbReference type="Gene3D" id="3.20.20.70">
    <property type="entry name" value="Aldolase class I"/>
    <property type="match status" value="1"/>
</dbReference>
<evidence type="ECO:0008006" key="5">
    <source>
        <dbReference type="Google" id="ProtNLM"/>
    </source>
</evidence>
<dbReference type="PANTHER" id="PTHR38435:SF2">
    <property type="entry name" value="DUF871 DOMAIN-CONTAINING PROTEIN"/>
    <property type="match status" value="1"/>
</dbReference>
<evidence type="ECO:0000313" key="4">
    <source>
        <dbReference type="Proteomes" id="UP000523087"/>
    </source>
</evidence>
<dbReference type="Gene3D" id="2.40.100.10">
    <property type="entry name" value="Cyclophilin-like"/>
    <property type="match status" value="1"/>
</dbReference>
<dbReference type="InterPro" id="IPR013785">
    <property type="entry name" value="Aldolase_TIM"/>
</dbReference>
<dbReference type="InterPro" id="IPR029000">
    <property type="entry name" value="Cyclophilin-like_dom_sf"/>
</dbReference>
<dbReference type="PANTHER" id="PTHR38435">
    <property type="match status" value="1"/>
</dbReference>
<dbReference type="InterPro" id="IPR043797">
    <property type="entry name" value="MupG_N"/>
</dbReference>
<dbReference type="Proteomes" id="UP000523087">
    <property type="component" value="Unassembled WGS sequence"/>
</dbReference>
<comment type="caution">
    <text evidence="3">The sequence shown here is derived from an EMBL/GenBank/DDBJ whole genome shotgun (WGS) entry which is preliminary data.</text>
</comment>
<proteinExistence type="predicted"/>